<dbReference type="RefSeq" id="WP_136564466.1">
    <property type="nucleotide sequence ID" value="NZ_BAABLS010000010.1"/>
</dbReference>
<keyword evidence="3" id="KW-0804">Transcription</keyword>
<dbReference type="EMBL" id="STGW01000025">
    <property type="protein sequence ID" value="THV08807.1"/>
    <property type="molecule type" value="Genomic_DNA"/>
</dbReference>
<dbReference type="InterPro" id="IPR009057">
    <property type="entry name" value="Homeodomain-like_sf"/>
</dbReference>
<dbReference type="InterPro" id="IPR032687">
    <property type="entry name" value="AraC-type_N"/>
</dbReference>
<dbReference type="GO" id="GO:0005829">
    <property type="term" value="C:cytosol"/>
    <property type="evidence" value="ECO:0007669"/>
    <property type="project" value="TreeGrafter"/>
</dbReference>
<feature type="domain" description="HTH araC/xylS-type" evidence="4">
    <location>
        <begin position="228"/>
        <end position="323"/>
    </location>
</feature>
<keyword evidence="2" id="KW-0238">DNA-binding</keyword>
<keyword evidence="6" id="KW-1185">Reference proteome</keyword>
<dbReference type="GO" id="GO:0003700">
    <property type="term" value="F:DNA-binding transcription factor activity"/>
    <property type="evidence" value="ECO:0007669"/>
    <property type="project" value="InterPro"/>
</dbReference>
<keyword evidence="1" id="KW-0805">Transcription regulation</keyword>
<evidence type="ECO:0000313" key="5">
    <source>
        <dbReference type="EMBL" id="THV08807.1"/>
    </source>
</evidence>
<dbReference type="GO" id="GO:0000976">
    <property type="term" value="F:transcription cis-regulatory region binding"/>
    <property type="evidence" value="ECO:0007669"/>
    <property type="project" value="TreeGrafter"/>
</dbReference>
<dbReference type="InterPro" id="IPR018060">
    <property type="entry name" value="HTH_AraC"/>
</dbReference>
<accession>A0A4S8MZA1</accession>
<dbReference type="Gene3D" id="1.10.10.60">
    <property type="entry name" value="Homeodomain-like"/>
    <property type="match status" value="1"/>
</dbReference>
<dbReference type="AlphaFoldDB" id="A0A4S8MZA1"/>
<evidence type="ECO:0000256" key="1">
    <source>
        <dbReference type="ARBA" id="ARBA00023015"/>
    </source>
</evidence>
<evidence type="ECO:0000256" key="3">
    <source>
        <dbReference type="ARBA" id="ARBA00023163"/>
    </source>
</evidence>
<dbReference type="SUPFAM" id="SSF46689">
    <property type="entry name" value="Homeodomain-like"/>
    <property type="match status" value="1"/>
</dbReference>
<protein>
    <submittedName>
        <fullName evidence="5">AraC family transcriptional regulator</fullName>
    </submittedName>
</protein>
<proteinExistence type="predicted"/>
<dbReference type="OrthoDB" id="5241536at2"/>
<gene>
    <name evidence="5" type="ORF">E9934_18940</name>
</gene>
<dbReference type="Pfam" id="PF12833">
    <property type="entry name" value="HTH_18"/>
    <property type="match status" value="1"/>
</dbReference>
<evidence type="ECO:0000256" key="2">
    <source>
        <dbReference type="ARBA" id="ARBA00023125"/>
    </source>
</evidence>
<organism evidence="5 6">
    <name type="scientific">Nocardioides caeni</name>
    <dbReference type="NCBI Taxonomy" id="574700"/>
    <lineage>
        <taxon>Bacteria</taxon>
        <taxon>Bacillati</taxon>
        <taxon>Actinomycetota</taxon>
        <taxon>Actinomycetes</taxon>
        <taxon>Propionibacteriales</taxon>
        <taxon>Nocardioidaceae</taxon>
        <taxon>Nocardioides</taxon>
    </lineage>
</organism>
<evidence type="ECO:0000313" key="6">
    <source>
        <dbReference type="Proteomes" id="UP000307087"/>
    </source>
</evidence>
<reference evidence="5 6" key="1">
    <citation type="journal article" date="2009" name="Int. J. Syst. Evol. Microbiol.">
        <title>Nocardioides caeni sp. nov., isolated from wastewater.</title>
        <authorList>
            <person name="Yoon J.H."/>
            <person name="Kang S.J."/>
            <person name="Park S."/>
            <person name="Kim W."/>
            <person name="Oh T.K."/>
        </authorList>
    </citation>
    <scope>NUCLEOTIDE SEQUENCE [LARGE SCALE GENOMIC DNA]</scope>
    <source>
        <strain evidence="5 6">DSM 23134</strain>
    </source>
</reference>
<dbReference type="PANTHER" id="PTHR47894">
    <property type="entry name" value="HTH-TYPE TRANSCRIPTIONAL REGULATOR GADX"/>
    <property type="match status" value="1"/>
</dbReference>
<dbReference type="PANTHER" id="PTHR47894:SF1">
    <property type="entry name" value="HTH-TYPE TRANSCRIPTIONAL REGULATOR VQSM"/>
    <property type="match status" value="1"/>
</dbReference>
<comment type="caution">
    <text evidence="5">The sequence shown here is derived from an EMBL/GenBank/DDBJ whole genome shotgun (WGS) entry which is preliminary data.</text>
</comment>
<dbReference type="SMART" id="SM00342">
    <property type="entry name" value="HTH_ARAC"/>
    <property type="match status" value="1"/>
</dbReference>
<dbReference type="Proteomes" id="UP000307087">
    <property type="component" value="Unassembled WGS sequence"/>
</dbReference>
<dbReference type="PROSITE" id="PS01124">
    <property type="entry name" value="HTH_ARAC_FAMILY_2"/>
    <property type="match status" value="1"/>
</dbReference>
<evidence type="ECO:0000259" key="4">
    <source>
        <dbReference type="PROSITE" id="PS01124"/>
    </source>
</evidence>
<name>A0A4S8MZA1_9ACTN</name>
<sequence>MSPTPGFEEPATRTWTFPRSVAGVALLLEEGRAAGLDPDVLLRGSGLAPRDAADHEREITAEQELRVVRNLLAGAPGLTGRSVGARYHASTFGPLGFALLSSATLGDAANLALRFIDLSFAFSIPSAERVGDSVVVTLAPAGLPRDVARFLVERDLTAIWHVLREIGGGRPVATAIEVDAATGSARLRFDTAWLDLPLPQANPHACALAESICRDLVRQRRARVGIDGNVRILAAQHLEDGAPMEVVAAGLGLSERTLRRRLGESGASYRSVVDDVRRQRADELLADDTLTVADIALRLGYAEATSFGAAYRRWTGRTPRGRG</sequence>
<dbReference type="Pfam" id="PF12625">
    <property type="entry name" value="Arabinose_bd"/>
    <property type="match status" value="1"/>
</dbReference>